<accession>A0A1J6KBW7</accession>
<dbReference type="Gramene" id="OIT27581">
    <property type="protein sequence ID" value="OIT27581"/>
    <property type="gene ID" value="A4A49_38450"/>
</dbReference>
<organism evidence="2 3">
    <name type="scientific">Nicotiana attenuata</name>
    <name type="common">Coyote tobacco</name>
    <dbReference type="NCBI Taxonomy" id="49451"/>
    <lineage>
        <taxon>Eukaryota</taxon>
        <taxon>Viridiplantae</taxon>
        <taxon>Streptophyta</taxon>
        <taxon>Embryophyta</taxon>
        <taxon>Tracheophyta</taxon>
        <taxon>Spermatophyta</taxon>
        <taxon>Magnoliopsida</taxon>
        <taxon>eudicotyledons</taxon>
        <taxon>Gunneridae</taxon>
        <taxon>Pentapetalae</taxon>
        <taxon>asterids</taxon>
        <taxon>lamiids</taxon>
        <taxon>Solanales</taxon>
        <taxon>Solanaceae</taxon>
        <taxon>Nicotianoideae</taxon>
        <taxon>Nicotianeae</taxon>
        <taxon>Nicotiana</taxon>
    </lineage>
</organism>
<protein>
    <submittedName>
        <fullName evidence="2">Uncharacterized protein</fullName>
    </submittedName>
</protein>
<feature type="region of interest" description="Disordered" evidence="1">
    <location>
        <begin position="1"/>
        <end position="126"/>
    </location>
</feature>
<proteinExistence type="predicted"/>
<evidence type="ECO:0000256" key="1">
    <source>
        <dbReference type="SAM" id="MobiDB-lite"/>
    </source>
</evidence>
<feature type="compositionally biased region" description="Basic and acidic residues" evidence="1">
    <location>
        <begin position="255"/>
        <end position="266"/>
    </location>
</feature>
<keyword evidence="3" id="KW-1185">Reference proteome</keyword>
<name>A0A1J6KBW7_NICAT</name>
<feature type="compositionally biased region" description="Basic and acidic residues" evidence="1">
    <location>
        <begin position="58"/>
        <end position="88"/>
    </location>
</feature>
<feature type="region of interest" description="Disordered" evidence="1">
    <location>
        <begin position="243"/>
        <end position="266"/>
    </location>
</feature>
<dbReference type="AlphaFoldDB" id="A0A1J6KBW7"/>
<feature type="compositionally biased region" description="Basic and acidic residues" evidence="1">
    <location>
        <begin position="8"/>
        <end position="44"/>
    </location>
</feature>
<reference evidence="2" key="1">
    <citation type="submission" date="2016-11" db="EMBL/GenBank/DDBJ databases">
        <title>The genome of Nicotiana attenuata.</title>
        <authorList>
            <person name="Xu S."/>
            <person name="Brockmoeller T."/>
            <person name="Gaquerel E."/>
            <person name="Navarro A."/>
            <person name="Kuhl H."/>
            <person name="Gase K."/>
            <person name="Ling Z."/>
            <person name="Zhou W."/>
            <person name="Kreitzer C."/>
            <person name="Stanke M."/>
            <person name="Tang H."/>
            <person name="Lyons E."/>
            <person name="Pandey P."/>
            <person name="Pandey S.P."/>
            <person name="Timmermann B."/>
            <person name="Baldwin I.T."/>
        </authorList>
    </citation>
    <scope>NUCLEOTIDE SEQUENCE [LARGE SCALE GENOMIC DNA]</scope>
    <source>
        <strain evidence="2">UT</strain>
    </source>
</reference>
<evidence type="ECO:0000313" key="3">
    <source>
        <dbReference type="Proteomes" id="UP000187609"/>
    </source>
</evidence>
<dbReference type="EMBL" id="MJEQ01002353">
    <property type="protein sequence ID" value="OIT27581.1"/>
    <property type="molecule type" value="Genomic_DNA"/>
</dbReference>
<evidence type="ECO:0000313" key="2">
    <source>
        <dbReference type="EMBL" id="OIT27581.1"/>
    </source>
</evidence>
<comment type="caution">
    <text evidence="2">The sequence shown here is derived from an EMBL/GenBank/DDBJ whole genome shotgun (WGS) entry which is preliminary data.</text>
</comment>
<gene>
    <name evidence="2" type="ORF">A4A49_38450</name>
</gene>
<dbReference type="Proteomes" id="UP000187609">
    <property type="component" value="Unassembled WGS sequence"/>
</dbReference>
<sequence>MQRRNNRYQRDKIGYIIEGDKEKENGKLKRKAKEDAIPKNKFDALEIDEIGQPTLRISDGKGKDKSKEKEKSQLLKGSNNEHEKEKVHIFGNSSPNPKSNGIRLAGKEGIPNPTGGGIQKIEEQGRVKEEAVEKVLDKEKNGNPTPSGIVKPIGNRIQISEKDKAYNPINARIEKANMKESTLEWVHRRFGANKQEIRQLNVTLNNSYHEIPSQTFEESNKIGEVQEVNSGRRLWSDEVELMDDPTSEKTSSGMEESRSNKQEKVEEVTQELPRSVFQVEKSAEDDLAKKQANATVNPRGSVKVLATVEGHSVEVSGDDQFENVPTKVLNDTMSESVYELQFKVMRENMGVMERNFGALRKAIMNDTHGIEQAIVLRNTRAIEALPMACALGTWEAMQIQINVPLQSPN</sequence>